<keyword evidence="1" id="KW-0560">Oxidoreductase</keyword>
<evidence type="ECO:0000313" key="3">
    <source>
        <dbReference type="Proteomes" id="UP000244755"/>
    </source>
</evidence>
<proteinExistence type="predicted"/>
<keyword evidence="3" id="KW-1185">Reference proteome</keyword>
<dbReference type="OrthoDB" id="573392at2"/>
<dbReference type="RefSeq" id="WP_099952767.1">
    <property type="nucleotide sequence ID" value="NZ_CP028843.1"/>
</dbReference>
<dbReference type="InterPro" id="IPR042204">
    <property type="entry name" value="2Fe-2S-bd_N"/>
</dbReference>
<gene>
    <name evidence="2" type="ORF">DA075_08095</name>
</gene>
<evidence type="ECO:0000256" key="1">
    <source>
        <dbReference type="ARBA" id="ARBA00023002"/>
    </source>
</evidence>
<dbReference type="Proteomes" id="UP000244755">
    <property type="component" value="Chromosome 1"/>
</dbReference>
<dbReference type="AlphaFoldDB" id="A0A2R4WH58"/>
<dbReference type="KEGG" id="mee:DA075_08095"/>
<dbReference type="GO" id="GO:0016491">
    <property type="term" value="F:oxidoreductase activity"/>
    <property type="evidence" value="ECO:0007669"/>
    <property type="project" value="UniProtKB-KW"/>
</dbReference>
<accession>A0A2R4WH58</accession>
<dbReference type="InterPro" id="IPR036010">
    <property type="entry name" value="2Fe-2S_ferredoxin-like_sf"/>
</dbReference>
<dbReference type="SUPFAM" id="SSF54292">
    <property type="entry name" value="2Fe-2S ferredoxin-like"/>
    <property type="match status" value="1"/>
</dbReference>
<name>A0A2R4WH58_9HYPH</name>
<organism evidence="2 3">
    <name type="scientific">Methylobacterium currus</name>
    <dbReference type="NCBI Taxonomy" id="2051553"/>
    <lineage>
        <taxon>Bacteria</taxon>
        <taxon>Pseudomonadati</taxon>
        <taxon>Pseudomonadota</taxon>
        <taxon>Alphaproteobacteria</taxon>
        <taxon>Hyphomicrobiales</taxon>
        <taxon>Methylobacteriaceae</taxon>
        <taxon>Methylobacterium</taxon>
    </lineage>
</organism>
<dbReference type="Pfam" id="PF13510">
    <property type="entry name" value="Fer2_4"/>
    <property type="match status" value="1"/>
</dbReference>
<dbReference type="GO" id="GO:0051536">
    <property type="term" value="F:iron-sulfur cluster binding"/>
    <property type="evidence" value="ECO:0007669"/>
    <property type="project" value="InterPro"/>
</dbReference>
<reference evidence="2 3" key="1">
    <citation type="submission" date="2018-04" db="EMBL/GenBank/DDBJ databases">
        <title>Methylobacterium sp. PR1016A genome.</title>
        <authorList>
            <person name="Park W."/>
        </authorList>
    </citation>
    <scope>NUCLEOTIDE SEQUENCE [LARGE SCALE GENOMIC DNA]</scope>
    <source>
        <strain evidence="2 3">PR1016A</strain>
    </source>
</reference>
<protein>
    <submittedName>
        <fullName evidence="2">(2Fe-2S)-binding protein</fullName>
    </submittedName>
</protein>
<sequence>MTGLFRRLAQRPGPAVPFTIDGVPVQAQAGDLLIGAILLHRRALRLFEFGPGERAGYCLMGACQDCWVTLADGRRVRACTTLVEPGMAVVTGAVVTGAVVTGGVGD</sequence>
<evidence type="ECO:0000313" key="2">
    <source>
        <dbReference type="EMBL" id="AWB20878.1"/>
    </source>
</evidence>
<dbReference type="Gene3D" id="3.10.20.440">
    <property type="entry name" value="2Fe-2S iron-sulphur cluster binding domain, sarcosine oxidase, alpha subunit, N-terminal domain"/>
    <property type="match status" value="1"/>
</dbReference>
<dbReference type="EMBL" id="CP028843">
    <property type="protein sequence ID" value="AWB20878.1"/>
    <property type="molecule type" value="Genomic_DNA"/>
</dbReference>